<evidence type="ECO:0000313" key="3">
    <source>
        <dbReference type="Proteomes" id="UP000008974"/>
    </source>
</evidence>
<dbReference type="AlphaFoldDB" id="E1F1W8"/>
<name>E1F1W8_GIAIA</name>
<dbReference type="EMBL" id="ACVC01000127">
    <property type="protein sequence ID" value="EFO63541.1"/>
    <property type="molecule type" value="Genomic_DNA"/>
</dbReference>
<proteinExistence type="predicted"/>
<reference evidence="2 3" key="1">
    <citation type="journal article" date="2010" name="BMC Genomics">
        <title>Genome analysis and comparative genomics of a Giardia intestinalis assemblage E isolate.</title>
        <authorList>
            <person name="Jerlstrom-Hultqvist J."/>
            <person name="Franzen O."/>
            <person name="Ankarklev J."/>
            <person name="Xu F."/>
            <person name="Nohynkova E."/>
            <person name="Andersson J.O."/>
            <person name="Svard S.G."/>
            <person name="Andersson B."/>
        </authorList>
    </citation>
    <scope>NUCLEOTIDE SEQUENCE [LARGE SCALE GENOMIC DNA]</scope>
    <source>
        <strain evidence="2 3">P15</strain>
    </source>
</reference>
<dbReference type="VEuPathDB" id="GiardiaDB:GLP15_2862"/>
<gene>
    <name evidence="2" type="ORF">GLP15_2862</name>
</gene>
<sequence>MPRAPVAIDTIDAIMRLEHEEMRLQLLELAKLSSDSKKLTPINEVIPTLQAMASNEPASEASIQTLSGILSSIYSISNQDIVEMISQQGTSPRSEPTNATIQLCDKDGDRVTGPQDSFGTRSAHLQSQQHEVGKPISPGQTEKKIKHVKPVVINEDKDTTENQPKVRRRSRIKLELKDGATVSSVEPSIKRKHVPKKQARLETLQSVSHLVVLFNVPTKGDATAVPYVYLPNLWLGCLQSISYESFLSLEKLISRSEFLSVFGLLPEARSTDSQIPTSLVTKRTSSALPPEQPKNDIDMRASLASLLSTSSEYRTTGMVCSLSGKPRTPGQSAMSLSTPSFLQIKKDPVLHLLTQLLLATNGISLTMPSDTPDDSPISTSEFALMKEVLEYSLYYQNACFFEQSALHSKQWLNNAMDWASTLLKTANPSDSTEVQSLLSSLAPHIKPSTHDPSRKRLASYIYISLSLRRWLNIQQSSSPSRPLSSLQRVIIAKLKLPNPLPAAHNLDSDSRLVFFSKRIVSQALLNLYYNSSSTIVAQQEQPYTHLTKYLLPMGIPPVRLVLLDEPLHGPLFDPYEKYFLMSVHHPELQFLVAPPRYLDKPTFMQSPGASAPHLGPTRVTPRLALKIEQKSGCTNLVLDEAIDPGTCIMDVVGCYLPIEEAHRILCYIVEEGLRSGHSYSAVWSEVIRYSSHCIYLEGLRVIVDMNCCSSLSVYVQFDELDNKQEAANCELGLCYSLDYVICRLYSTVAIPSGSSIRLPLKYQWLNRQVPMEITGCTTDDMRRELIAKHIKGCEDFLTDSLDSILAIPAYDPFSGGYSLLSYPGPYLSLIKEIIAVMMSVSYREASKFTSADYLSLLETCRIGLRNPGPGYTNALPKSAQARVTLQRNIELAQRLVFSIMMETKNLNLFLALDRDNLLDKQLIDTDTLIPVIAQKLKGCYLYSHRCRHVANGTPPTPGSSSAVFLKQAMDNRANAVKRIGTEYNHFLLLYRIAFAVQAMEDLFSHPVINDELFIQADTQIFALGYTELELETLQEQSSDQDDVKSVRPTLTGAQKKEQIAAQAAEQVTIEPSTDTPIAPTRINLKLKEVTEQESKSPSPHIAYDKHISECQTFYIQEPYAPSPNPYIDLSNIRLVSTLDYLLGESVPEKNLASMITEDEMRRGLSNALGYGY</sequence>
<feature type="region of interest" description="Disordered" evidence="1">
    <location>
        <begin position="119"/>
        <end position="141"/>
    </location>
</feature>
<organism evidence="2 3">
    <name type="scientific">Giardia intestinalis (strain P15)</name>
    <name type="common">Giardia lamblia</name>
    <dbReference type="NCBI Taxonomy" id="658858"/>
    <lineage>
        <taxon>Eukaryota</taxon>
        <taxon>Metamonada</taxon>
        <taxon>Diplomonadida</taxon>
        <taxon>Hexamitidae</taxon>
        <taxon>Giardiinae</taxon>
        <taxon>Giardia</taxon>
    </lineage>
</organism>
<dbReference type="OrthoDB" id="10256720at2759"/>
<accession>E1F1W8</accession>
<dbReference type="Proteomes" id="UP000008974">
    <property type="component" value="Unassembled WGS sequence"/>
</dbReference>
<protein>
    <submittedName>
        <fullName evidence="2">Uncharacterized protein</fullName>
    </submittedName>
</protein>
<dbReference type="OMA" id="SHCIYLE"/>
<feature type="compositionally biased region" description="Polar residues" evidence="1">
    <location>
        <begin position="119"/>
        <end position="130"/>
    </location>
</feature>
<evidence type="ECO:0000256" key="1">
    <source>
        <dbReference type="SAM" id="MobiDB-lite"/>
    </source>
</evidence>
<evidence type="ECO:0000313" key="2">
    <source>
        <dbReference type="EMBL" id="EFO63541.1"/>
    </source>
</evidence>
<comment type="caution">
    <text evidence="2">The sequence shown here is derived from an EMBL/GenBank/DDBJ whole genome shotgun (WGS) entry which is preliminary data.</text>
</comment>